<comment type="caution">
    <text evidence="1">The sequence shown here is derived from an EMBL/GenBank/DDBJ whole genome shotgun (WGS) entry which is preliminary data.</text>
</comment>
<dbReference type="Proteomes" id="UP000438914">
    <property type="component" value="Unassembled WGS sequence"/>
</dbReference>
<gene>
    <name evidence="1" type="ORF">FYJ73_03070</name>
</gene>
<keyword evidence="2" id="KW-1185">Reference proteome</keyword>
<dbReference type="GO" id="GO:0003677">
    <property type="term" value="F:DNA binding"/>
    <property type="evidence" value="ECO:0007669"/>
    <property type="project" value="InterPro"/>
</dbReference>
<evidence type="ECO:0000313" key="2">
    <source>
        <dbReference type="Proteomes" id="UP000438914"/>
    </source>
</evidence>
<dbReference type="SUPFAM" id="SSF47413">
    <property type="entry name" value="lambda repressor-like DNA-binding domains"/>
    <property type="match status" value="1"/>
</dbReference>
<name>A0A7K0KCR2_9BACT</name>
<organism evidence="1 2">
    <name type="scientific">Hallella mizrahii</name>
    <dbReference type="NCBI Taxonomy" id="2606637"/>
    <lineage>
        <taxon>Bacteria</taxon>
        <taxon>Pseudomonadati</taxon>
        <taxon>Bacteroidota</taxon>
        <taxon>Bacteroidia</taxon>
        <taxon>Bacteroidales</taxon>
        <taxon>Prevotellaceae</taxon>
        <taxon>Hallella</taxon>
    </lineage>
</organism>
<reference evidence="1 2" key="1">
    <citation type="submission" date="2019-08" db="EMBL/GenBank/DDBJ databases">
        <title>In-depth cultivation of the pig gut microbiome towards novel bacterial diversity and tailored functional studies.</title>
        <authorList>
            <person name="Wylensek D."/>
            <person name="Hitch T.C.A."/>
            <person name="Clavel T."/>
        </authorList>
    </citation>
    <scope>NUCLEOTIDE SEQUENCE [LARGE SCALE GENOMIC DNA]</scope>
    <source>
        <strain evidence="1 2">LKV-178-WT-2A</strain>
    </source>
</reference>
<dbReference type="EMBL" id="VUNG01000004">
    <property type="protein sequence ID" value="MST83669.1"/>
    <property type="molecule type" value="Genomic_DNA"/>
</dbReference>
<dbReference type="InterPro" id="IPR010982">
    <property type="entry name" value="Lambda_DNA-bd_dom_sf"/>
</dbReference>
<sequence>MSNKKNKIKPVIVSVINQVKKKNEDFFSKLASAAKRDQSYLRQVLKGKRNFTMDVLQDIGSAYDMRYIIVPVPESPQLKRLIAGYGEEQEYYWRVPLGDGSNALLDFLLNAAGNKANYEEIWKAAFMFNAVLARAASIEGSREEIIEMLSSDTEKLLDLIWRLTH</sequence>
<accession>A0A7K0KCR2</accession>
<protein>
    <submittedName>
        <fullName evidence="1">Uncharacterized protein</fullName>
    </submittedName>
</protein>
<dbReference type="RefSeq" id="WP_154533251.1">
    <property type="nucleotide sequence ID" value="NZ_VUNG01000004.1"/>
</dbReference>
<dbReference type="AlphaFoldDB" id="A0A7K0KCR2"/>
<evidence type="ECO:0000313" key="1">
    <source>
        <dbReference type="EMBL" id="MST83669.1"/>
    </source>
</evidence>
<proteinExistence type="predicted"/>